<dbReference type="AlphaFoldDB" id="A0A172WPJ1"/>
<feature type="binding site" evidence="5">
    <location>
        <begin position="356"/>
        <end position="357"/>
    </location>
    <ligand>
        <name>substrate</name>
    </ligand>
</feature>
<proteinExistence type="inferred from homology"/>
<dbReference type="OrthoDB" id="9816160at2"/>
<dbReference type="InterPro" id="IPR037018">
    <property type="entry name" value="GH65_N"/>
</dbReference>
<evidence type="ECO:0000256" key="4">
    <source>
        <dbReference type="PIRSR" id="PIRSR036289-50"/>
    </source>
</evidence>
<evidence type="ECO:0000256" key="1">
    <source>
        <dbReference type="ARBA" id="ARBA00006768"/>
    </source>
</evidence>
<dbReference type="InterPro" id="IPR017045">
    <property type="entry name" value="Malt_Pase/Glycosyl_Hdrlase"/>
</dbReference>
<evidence type="ECO:0000256" key="3">
    <source>
        <dbReference type="ARBA" id="ARBA00022679"/>
    </source>
</evidence>
<dbReference type="GO" id="GO:0030246">
    <property type="term" value="F:carbohydrate binding"/>
    <property type="evidence" value="ECO:0007669"/>
    <property type="project" value="InterPro"/>
</dbReference>
<evidence type="ECO:0000259" key="7">
    <source>
        <dbReference type="Pfam" id="PF03636"/>
    </source>
</evidence>
<dbReference type="SUPFAM" id="SSF48208">
    <property type="entry name" value="Six-hairpin glycosidases"/>
    <property type="match status" value="1"/>
</dbReference>
<dbReference type="PANTHER" id="PTHR11051">
    <property type="entry name" value="GLYCOSYL HYDROLASE-RELATED"/>
    <property type="match status" value="1"/>
</dbReference>
<evidence type="ECO:0000313" key="8">
    <source>
        <dbReference type="EMBL" id="ANF25320.1"/>
    </source>
</evidence>
<accession>A0A172WPJ1</accession>
<keyword evidence="2" id="KW-0328">Glycosyltransferase</keyword>
<dbReference type="InterPro" id="IPR011013">
    <property type="entry name" value="Gal_mutarotase_sf_dom"/>
</dbReference>
<dbReference type="RefSeq" id="WP_064481282.1">
    <property type="nucleotide sequence ID" value="NZ_CP015641.1"/>
</dbReference>
<evidence type="ECO:0000313" key="9">
    <source>
        <dbReference type="Proteomes" id="UP000077787"/>
    </source>
</evidence>
<evidence type="ECO:0000256" key="2">
    <source>
        <dbReference type="ARBA" id="ARBA00022676"/>
    </source>
</evidence>
<dbReference type="Pfam" id="PF03636">
    <property type="entry name" value="Glyco_hydro_65N"/>
    <property type="match status" value="1"/>
</dbReference>
<dbReference type="SUPFAM" id="SSF74650">
    <property type="entry name" value="Galactose mutarotase-like"/>
    <property type="match status" value="1"/>
</dbReference>
<dbReference type="Proteomes" id="UP000077787">
    <property type="component" value="Chromosome"/>
</dbReference>
<name>A0A172WPJ1_STUST</name>
<reference evidence="8 9" key="1">
    <citation type="submission" date="2016-05" db="EMBL/GenBank/DDBJ databases">
        <title>Genome sequence of Pseudomonas stutzeri 273 and identification of the exopolysaccharide biosynthesis locus.</title>
        <authorList>
            <person name="Wu S."/>
            <person name="Sun C."/>
        </authorList>
    </citation>
    <scope>NUCLEOTIDE SEQUENCE [LARGE SCALE GENOMIC DNA]</scope>
    <source>
        <strain evidence="8 9">273</strain>
    </source>
</reference>
<gene>
    <name evidence="8" type="ORF">PS273GM_09250</name>
</gene>
<feature type="binding site" evidence="5">
    <location>
        <begin position="613"/>
        <end position="614"/>
    </location>
    <ligand>
        <name>substrate</name>
    </ligand>
</feature>
<feature type="domain" description="Glycoside hydrolase family 65 N-terminal" evidence="7">
    <location>
        <begin position="13"/>
        <end position="263"/>
    </location>
</feature>
<sequence length="805" mass="91222">MAEPNTRCQIVFEHYERGDERRREALLALGNGVLSWRASAPEASVTPRANDSEHYAGFYRAGWYDEAPREVNGDSVQMAALVNLPDPFGLSFAVDNGDWFSLDRVDLQRYRQTLSLDTGVLERHLEFDLAEYRVRLLERRLVSMATPNLAVLRWELQLPPGLKLRLRTVLDGGVRNAGVRRNRAYEGRRLQHLAFDHDEKGAAALSARLHDHRRRLAMATEIRTPEQPLQWRATLDDHLLIQQTDCTVADSDRLIIEKCAVVLVDEERPATDEDARVEAQRQLPCDGYEQLEQASTEAWQRLWQGLALTADDPQLQHALHFHAFHLLQTVSPLSVGRDLGFPPRGWMEGYYGQVFWDELFAYPILATHWPELARSLLDYRYARLDKARERARRAGLRGAMFPWRSARTGEEETPPWQCNPMSGRWMADHTRLQRHIGSAVAYDAWQLYLATADEALLAGPVGELIIEVARFWASLAQFDASRQRYLICGVIGPDEYHNSYPDAAEPGLNNNTYTNLMAAWTLDRARQVLALLSEPDATALRQRLALEPDEPEHWQAIAEGLYLPFVDDQLLSQFEGFDKLEAPSQEWLHGDRPRLDWMLEARHDSCDRYQLTKQADVLMAYHLLPRQTLQQILERMGYRHDMACTRHTVAYHLARITHESSLSKVVCAGALAGIDSEASWSYYQQALATDLGSPGNSGTQEGIHLGAMCGSLDVLQRHYLGVRLELDGLYIFPSPPPELQQIALSLEFRQARLHLQLADGSLWVCAAHENSGSVPLHYAQGRCQLGPGESLEIAIPPPQGRSATH</sequence>
<dbReference type="GO" id="GO:0004553">
    <property type="term" value="F:hydrolase activity, hydrolyzing O-glycosyl compounds"/>
    <property type="evidence" value="ECO:0007669"/>
    <property type="project" value="TreeGrafter"/>
</dbReference>
<feature type="active site" description="Proton donor" evidence="4">
    <location>
        <position position="495"/>
    </location>
</feature>
<dbReference type="InterPro" id="IPR005195">
    <property type="entry name" value="Glyco_hydro_65_M"/>
</dbReference>
<dbReference type="Gene3D" id="1.50.10.10">
    <property type="match status" value="1"/>
</dbReference>
<dbReference type="InterPro" id="IPR005196">
    <property type="entry name" value="Glyco_hydro_65_N"/>
</dbReference>
<evidence type="ECO:0008006" key="10">
    <source>
        <dbReference type="Google" id="ProtNLM"/>
    </source>
</evidence>
<dbReference type="InterPro" id="IPR012341">
    <property type="entry name" value="6hp_glycosidase-like_sf"/>
</dbReference>
<dbReference type="Gene3D" id="2.70.98.40">
    <property type="entry name" value="Glycoside hydrolase, family 65, N-terminal domain"/>
    <property type="match status" value="1"/>
</dbReference>
<dbReference type="Pfam" id="PF03632">
    <property type="entry name" value="Glyco_hydro_65m"/>
    <property type="match status" value="1"/>
</dbReference>
<evidence type="ECO:0000259" key="6">
    <source>
        <dbReference type="Pfam" id="PF03632"/>
    </source>
</evidence>
<dbReference type="InterPro" id="IPR008928">
    <property type="entry name" value="6-hairpin_glycosidase_sf"/>
</dbReference>
<evidence type="ECO:0000256" key="5">
    <source>
        <dbReference type="PIRSR" id="PIRSR036289-51"/>
    </source>
</evidence>
<organism evidence="8 9">
    <name type="scientific">Stutzerimonas stutzeri</name>
    <name type="common">Pseudomonas stutzeri</name>
    <dbReference type="NCBI Taxonomy" id="316"/>
    <lineage>
        <taxon>Bacteria</taxon>
        <taxon>Pseudomonadati</taxon>
        <taxon>Pseudomonadota</taxon>
        <taxon>Gammaproteobacteria</taxon>
        <taxon>Pseudomonadales</taxon>
        <taxon>Pseudomonadaceae</taxon>
        <taxon>Stutzerimonas</taxon>
    </lineage>
</organism>
<dbReference type="PIRSF" id="PIRSF036289">
    <property type="entry name" value="Glycosyl_hydrolase_malt_phosph"/>
    <property type="match status" value="1"/>
</dbReference>
<comment type="similarity">
    <text evidence="1">Belongs to the glycosyl hydrolase 65 family.</text>
</comment>
<dbReference type="EMBL" id="CP015641">
    <property type="protein sequence ID" value="ANF25320.1"/>
    <property type="molecule type" value="Genomic_DNA"/>
</dbReference>
<feature type="domain" description="Glycoside hydrolase family 65 central catalytic" evidence="6">
    <location>
        <begin position="321"/>
        <end position="712"/>
    </location>
</feature>
<dbReference type="GO" id="GO:0005975">
    <property type="term" value="P:carbohydrate metabolic process"/>
    <property type="evidence" value="ECO:0007669"/>
    <property type="project" value="InterPro"/>
</dbReference>
<keyword evidence="3" id="KW-0808">Transferase</keyword>
<protein>
    <recommendedName>
        <fullName evidence="10">Glycoside hydrolase family 65 protein</fullName>
    </recommendedName>
</protein>
<dbReference type="PANTHER" id="PTHR11051:SF8">
    <property type="entry name" value="PROTEIN-GLUCOSYLGALACTOSYLHYDROXYLYSINE GLUCOSIDASE"/>
    <property type="match status" value="1"/>
</dbReference>
<dbReference type="GO" id="GO:0016757">
    <property type="term" value="F:glycosyltransferase activity"/>
    <property type="evidence" value="ECO:0007669"/>
    <property type="project" value="UniProtKB-KW"/>
</dbReference>